<proteinExistence type="inferred from homology"/>
<accession>A0ABS7UBW2</accession>
<evidence type="ECO:0000256" key="1">
    <source>
        <dbReference type="ARBA" id="ARBA00009013"/>
    </source>
</evidence>
<comment type="caution">
    <text evidence="4">The sequence shown here is derived from an EMBL/GenBank/DDBJ whole genome shotgun (WGS) entry which is preliminary data.</text>
</comment>
<dbReference type="SUPFAM" id="SSF52091">
    <property type="entry name" value="SpoIIaa-like"/>
    <property type="match status" value="1"/>
</dbReference>
<gene>
    <name evidence="4" type="ORF">K8U61_08505</name>
</gene>
<name>A0ABS7UBW2_9ACTN</name>
<dbReference type="PROSITE" id="PS50801">
    <property type="entry name" value="STAS"/>
    <property type="match status" value="1"/>
</dbReference>
<evidence type="ECO:0000313" key="4">
    <source>
        <dbReference type="EMBL" id="MBZ5738201.1"/>
    </source>
</evidence>
<dbReference type="EMBL" id="JAIQZJ010000003">
    <property type="protein sequence ID" value="MBZ5738201.1"/>
    <property type="molecule type" value="Genomic_DNA"/>
</dbReference>
<organism evidence="4 5">
    <name type="scientific">Nocardioides mangrovi</name>
    <dbReference type="NCBI Taxonomy" id="2874580"/>
    <lineage>
        <taxon>Bacteria</taxon>
        <taxon>Bacillati</taxon>
        <taxon>Actinomycetota</taxon>
        <taxon>Actinomycetes</taxon>
        <taxon>Propionibacteriales</taxon>
        <taxon>Nocardioidaceae</taxon>
        <taxon>Nocardioides</taxon>
    </lineage>
</organism>
<reference evidence="4 5" key="1">
    <citation type="submission" date="2021-09" db="EMBL/GenBank/DDBJ databases">
        <title>Whole genome sequence of Nocardioides sp. GBK3QG-3.</title>
        <authorList>
            <person name="Tuo L."/>
        </authorList>
    </citation>
    <scope>NUCLEOTIDE SEQUENCE [LARGE SCALE GENOMIC DNA]</scope>
    <source>
        <strain evidence="4 5">GBK3QG-3</strain>
    </source>
</reference>
<dbReference type="Pfam" id="PF01740">
    <property type="entry name" value="STAS"/>
    <property type="match status" value="1"/>
</dbReference>
<protein>
    <recommendedName>
        <fullName evidence="2">Anti-sigma factor antagonist</fullName>
    </recommendedName>
</protein>
<evidence type="ECO:0000313" key="5">
    <source>
        <dbReference type="Proteomes" id="UP000780875"/>
    </source>
</evidence>
<dbReference type="InterPro" id="IPR036513">
    <property type="entry name" value="STAS_dom_sf"/>
</dbReference>
<dbReference type="CDD" id="cd07043">
    <property type="entry name" value="STAS_anti-anti-sigma_factors"/>
    <property type="match status" value="1"/>
</dbReference>
<comment type="similarity">
    <text evidence="1 2">Belongs to the anti-sigma-factor antagonist family.</text>
</comment>
<feature type="domain" description="STAS" evidence="3">
    <location>
        <begin position="12"/>
        <end position="109"/>
    </location>
</feature>
<dbReference type="PANTHER" id="PTHR33495:SF2">
    <property type="entry name" value="ANTI-SIGMA FACTOR ANTAGONIST TM_1081-RELATED"/>
    <property type="match status" value="1"/>
</dbReference>
<evidence type="ECO:0000259" key="3">
    <source>
        <dbReference type="PROSITE" id="PS50801"/>
    </source>
</evidence>
<dbReference type="RefSeq" id="WP_224122566.1">
    <property type="nucleotide sequence ID" value="NZ_JAIQZJ010000003.1"/>
</dbReference>
<dbReference type="Proteomes" id="UP000780875">
    <property type="component" value="Unassembled WGS sequence"/>
</dbReference>
<dbReference type="InterPro" id="IPR003658">
    <property type="entry name" value="Anti-sigma_ant"/>
</dbReference>
<dbReference type="InterPro" id="IPR002645">
    <property type="entry name" value="STAS_dom"/>
</dbReference>
<dbReference type="PANTHER" id="PTHR33495">
    <property type="entry name" value="ANTI-SIGMA FACTOR ANTAGONIST TM_1081-RELATED-RELATED"/>
    <property type="match status" value="1"/>
</dbReference>
<keyword evidence="5" id="KW-1185">Reference proteome</keyword>
<evidence type="ECO:0000256" key="2">
    <source>
        <dbReference type="RuleBase" id="RU003749"/>
    </source>
</evidence>
<sequence>MPTSDANEHPLSVVVSREPTGVPVVVVAGELDIASVDALRAVLLDPGLPSPDLVIDLRGVTFIDSMGLSSLVAGRREVSARGGTVRVLCVPGPVAAILELTRLTEVFEVVETGRVEPQQGAVRRPSA</sequence>
<dbReference type="NCBIfam" id="TIGR00377">
    <property type="entry name" value="ant_ant_sig"/>
    <property type="match status" value="1"/>
</dbReference>
<dbReference type="Gene3D" id="3.30.750.24">
    <property type="entry name" value="STAS domain"/>
    <property type="match status" value="1"/>
</dbReference>